<dbReference type="EMBL" id="BAAAZO010000009">
    <property type="protein sequence ID" value="GAA3624545.1"/>
    <property type="molecule type" value="Genomic_DNA"/>
</dbReference>
<dbReference type="RefSeq" id="WP_231487779.1">
    <property type="nucleotide sequence ID" value="NZ_BAAAZO010000009.1"/>
</dbReference>
<protein>
    <recommendedName>
        <fullName evidence="4">DUF927 domain-containing protein</fullName>
    </recommendedName>
</protein>
<feature type="compositionally biased region" description="Low complexity" evidence="1">
    <location>
        <begin position="37"/>
        <end position="49"/>
    </location>
</feature>
<gene>
    <name evidence="2" type="ORF">GCM10022223_47030</name>
</gene>
<name>A0ABP7A423_9ACTN</name>
<evidence type="ECO:0000313" key="2">
    <source>
        <dbReference type="EMBL" id="GAA3624545.1"/>
    </source>
</evidence>
<accession>A0ABP7A423</accession>
<reference evidence="3" key="1">
    <citation type="journal article" date="2019" name="Int. J. Syst. Evol. Microbiol.">
        <title>The Global Catalogue of Microorganisms (GCM) 10K type strain sequencing project: providing services to taxonomists for standard genome sequencing and annotation.</title>
        <authorList>
            <consortium name="The Broad Institute Genomics Platform"/>
            <consortium name="The Broad Institute Genome Sequencing Center for Infectious Disease"/>
            <person name="Wu L."/>
            <person name="Ma J."/>
        </authorList>
    </citation>
    <scope>NUCLEOTIDE SEQUENCE [LARGE SCALE GENOMIC DNA]</scope>
    <source>
        <strain evidence="3">JCM 16902</strain>
    </source>
</reference>
<organism evidence="2 3">
    <name type="scientific">Kineosporia mesophila</name>
    <dbReference type="NCBI Taxonomy" id="566012"/>
    <lineage>
        <taxon>Bacteria</taxon>
        <taxon>Bacillati</taxon>
        <taxon>Actinomycetota</taxon>
        <taxon>Actinomycetes</taxon>
        <taxon>Kineosporiales</taxon>
        <taxon>Kineosporiaceae</taxon>
        <taxon>Kineosporia</taxon>
    </lineage>
</organism>
<sequence length="595" mass="64436">MNGIPADIPTDVADDLIDLNDLPAELFDELAGTAPAVRAASSRRPLRAVPTDEDTVGGQGAGDEQDGDEHDGRAYIEVSGNPDAIRKLKRAVGSGAIPDLYVTGGAPVRIERVSGTLAVDLDEDAPLPVVPTKVTGALLANLLAAHTYTFQTKVRKDEQGKPEFFREEITPPPPVLSAVLAGAEWPHTPTLAGIIGTPVLRRDWSLLQNPGYDPASGLYLAPTVALPPVPVRPSPAQVAKAREFVTSTLLGDFEWEDAASLANFVAMLVTPFLRRPLKALAPLAIVSASTASSGKSLLTGLVGLLVGQQVVPWPADNDVELEKLITATFTQESGAVIFDNIAEGEAISSPILANLLTNPMWSSRILGKTGMGAWVNDRLWMVTGNNLRVGGDIASRSVYIRLKPKAPHPETRTGFAIPDLQGWIMDPNHRAELLWRLLVLVADWVAAGTPRDTSTPPMRQFTPWAHGVGGFLTHHGITGFLTNLHVTRGMDEEDQKWAIFLGRWRERLGDKPLKVNAVLADGEIVRDFAAGHDVDPWDGDFITDERGRRPKSPQMLGRMLAGQVDRFHGDPAMTLRVITDSHAKANQYWVEEYQP</sequence>
<comment type="caution">
    <text evidence="2">The sequence shown here is derived from an EMBL/GenBank/DDBJ whole genome shotgun (WGS) entry which is preliminary data.</text>
</comment>
<evidence type="ECO:0008006" key="4">
    <source>
        <dbReference type="Google" id="ProtNLM"/>
    </source>
</evidence>
<dbReference type="Proteomes" id="UP001501074">
    <property type="component" value="Unassembled WGS sequence"/>
</dbReference>
<evidence type="ECO:0000256" key="1">
    <source>
        <dbReference type="SAM" id="MobiDB-lite"/>
    </source>
</evidence>
<evidence type="ECO:0000313" key="3">
    <source>
        <dbReference type="Proteomes" id="UP001501074"/>
    </source>
</evidence>
<keyword evidence="3" id="KW-1185">Reference proteome</keyword>
<proteinExistence type="predicted"/>
<feature type="region of interest" description="Disordered" evidence="1">
    <location>
        <begin position="37"/>
        <end position="73"/>
    </location>
</feature>